<dbReference type="CDD" id="cd06558">
    <property type="entry name" value="crotonase-like"/>
    <property type="match status" value="1"/>
</dbReference>
<dbReference type="Proteomes" id="UP001597114">
    <property type="component" value="Unassembled WGS sequence"/>
</dbReference>
<name>A0ABW4EUE1_9PSEU</name>
<dbReference type="InterPro" id="IPR029045">
    <property type="entry name" value="ClpP/crotonase-like_dom_sf"/>
</dbReference>
<evidence type="ECO:0000256" key="2">
    <source>
        <dbReference type="RuleBase" id="RU003707"/>
    </source>
</evidence>
<organism evidence="3 4">
    <name type="scientific">Pseudonocardia yunnanensis</name>
    <dbReference type="NCBI Taxonomy" id="58107"/>
    <lineage>
        <taxon>Bacteria</taxon>
        <taxon>Bacillati</taxon>
        <taxon>Actinomycetota</taxon>
        <taxon>Actinomycetes</taxon>
        <taxon>Pseudonocardiales</taxon>
        <taxon>Pseudonocardiaceae</taxon>
        <taxon>Pseudonocardia</taxon>
    </lineage>
</organism>
<comment type="similarity">
    <text evidence="1 2">Belongs to the enoyl-CoA hydratase/isomerase family.</text>
</comment>
<comment type="caution">
    <text evidence="3">The sequence shown here is derived from an EMBL/GenBank/DDBJ whole genome shotgun (WGS) entry which is preliminary data.</text>
</comment>
<keyword evidence="4" id="KW-1185">Reference proteome</keyword>
<dbReference type="EMBL" id="JBHUCO010000009">
    <property type="protein sequence ID" value="MFD1517704.1"/>
    <property type="molecule type" value="Genomic_DNA"/>
</dbReference>
<dbReference type="SUPFAM" id="SSF52096">
    <property type="entry name" value="ClpP/crotonase"/>
    <property type="match status" value="1"/>
</dbReference>
<dbReference type="Gene3D" id="3.90.226.10">
    <property type="entry name" value="2-enoyl-CoA Hydratase, Chain A, domain 1"/>
    <property type="match status" value="1"/>
</dbReference>
<proteinExistence type="inferred from homology"/>
<dbReference type="RefSeq" id="WP_344721396.1">
    <property type="nucleotide sequence ID" value="NZ_BAAAUS010000007.1"/>
</dbReference>
<evidence type="ECO:0000256" key="1">
    <source>
        <dbReference type="ARBA" id="ARBA00005254"/>
    </source>
</evidence>
<dbReference type="PANTHER" id="PTHR11941:SF124">
    <property type="entry name" value="ENOYL-COA HYDRATASE ECHA13-RELATED"/>
    <property type="match status" value="1"/>
</dbReference>
<dbReference type="InterPro" id="IPR018376">
    <property type="entry name" value="Enoyl-CoA_hyd/isom_CS"/>
</dbReference>
<dbReference type="InterPro" id="IPR001753">
    <property type="entry name" value="Enoyl-CoA_hydra/iso"/>
</dbReference>
<sequence>MTADPYTTSYENLLLDRVGKDGRVGRITLNRPKKMNALSQELLYELNDALHRLESDYDTRVIILRGAGRTFSAGYDLTPPRDQGADAVVRSFRTVDEQGRRLVMGVRTGMQQIVDIQMYFWNMAKVTVAQVHGYALAGGCEIAMMADLVVAADDAQLGHPGNRFGTSRTGVIWPLVMGMRAAKELYYTGSSISGKRAEEVGMINHAWPADELEDRAIDYADNIANLTSDHLAILKQNMNRFYENMGIYSSVRSSADYDAMSQATAQAYEFHDRMADAHRNGTGIGPVLEWRDGPYNDYRARQEKG</sequence>
<evidence type="ECO:0000313" key="3">
    <source>
        <dbReference type="EMBL" id="MFD1517704.1"/>
    </source>
</evidence>
<dbReference type="PANTHER" id="PTHR11941">
    <property type="entry name" value="ENOYL-COA HYDRATASE-RELATED"/>
    <property type="match status" value="1"/>
</dbReference>
<protein>
    <submittedName>
        <fullName evidence="3">Enoyl-CoA hydratase-related protein</fullName>
    </submittedName>
</protein>
<evidence type="ECO:0000313" key="4">
    <source>
        <dbReference type="Proteomes" id="UP001597114"/>
    </source>
</evidence>
<reference evidence="4" key="1">
    <citation type="journal article" date="2019" name="Int. J. Syst. Evol. Microbiol.">
        <title>The Global Catalogue of Microorganisms (GCM) 10K type strain sequencing project: providing services to taxonomists for standard genome sequencing and annotation.</title>
        <authorList>
            <consortium name="The Broad Institute Genomics Platform"/>
            <consortium name="The Broad Institute Genome Sequencing Center for Infectious Disease"/>
            <person name="Wu L."/>
            <person name="Ma J."/>
        </authorList>
    </citation>
    <scope>NUCLEOTIDE SEQUENCE [LARGE SCALE GENOMIC DNA]</scope>
    <source>
        <strain evidence="4">CCM 7043</strain>
    </source>
</reference>
<accession>A0ABW4EUE1</accession>
<dbReference type="PROSITE" id="PS00166">
    <property type="entry name" value="ENOYL_COA_HYDRATASE"/>
    <property type="match status" value="1"/>
</dbReference>
<dbReference type="Pfam" id="PF00378">
    <property type="entry name" value="ECH_1"/>
    <property type="match status" value="1"/>
</dbReference>
<gene>
    <name evidence="3" type="ORF">ACFSJD_09410</name>
</gene>